<comment type="caution">
    <text evidence="1">The sequence shown here is derived from an EMBL/GenBank/DDBJ whole genome shotgun (WGS) entry which is preliminary data.</text>
</comment>
<name>A0A068S6Z0_9FUNG</name>
<gene>
    <name evidence="1" type="ORF">LCOR_09037.1</name>
</gene>
<accession>A0A068S6Z0</accession>
<dbReference type="AlphaFoldDB" id="A0A068S6Z0"/>
<dbReference type="EMBL" id="CBTN010000053">
    <property type="protein sequence ID" value="CDH58163.1"/>
    <property type="molecule type" value="Genomic_DNA"/>
</dbReference>
<organism evidence="1 2">
    <name type="scientific">Lichtheimia corymbifera JMRC:FSU:9682</name>
    <dbReference type="NCBI Taxonomy" id="1263082"/>
    <lineage>
        <taxon>Eukaryota</taxon>
        <taxon>Fungi</taxon>
        <taxon>Fungi incertae sedis</taxon>
        <taxon>Mucoromycota</taxon>
        <taxon>Mucoromycotina</taxon>
        <taxon>Mucoromycetes</taxon>
        <taxon>Mucorales</taxon>
        <taxon>Lichtheimiaceae</taxon>
        <taxon>Lichtheimia</taxon>
    </lineage>
</organism>
<reference evidence="1" key="1">
    <citation type="submission" date="2013-08" db="EMBL/GenBank/DDBJ databases">
        <title>Gene expansion shapes genome architecture in the human pathogen Lichtheimia corymbifera: an evolutionary genomics analysis in the ancient terrestrial Mucorales (Mucoromycotina).</title>
        <authorList>
            <person name="Schwartze V.U."/>
            <person name="Winter S."/>
            <person name="Shelest E."/>
            <person name="Marcet-Houben M."/>
            <person name="Horn F."/>
            <person name="Wehner S."/>
            <person name="Hoffmann K."/>
            <person name="Riege K."/>
            <person name="Sammeth M."/>
            <person name="Nowrousian M."/>
            <person name="Valiante V."/>
            <person name="Linde J."/>
            <person name="Jacobsen I.D."/>
            <person name="Marz M."/>
            <person name="Brakhage A.A."/>
            <person name="Gabaldon T."/>
            <person name="Bocker S."/>
            <person name="Voigt K."/>
        </authorList>
    </citation>
    <scope>NUCLEOTIDE SEQUENCE [LARGE SCALE GENOMIC DNA]</scope>
    <source>
        <strain evidence="1">FSU 9682</strain>
    </source>
</reference>
<evidence type="ECO:0000313" key="2">
    <source>
        <dbReference type="Proteomes" id="UP000027586"/>
    </source>
</evidence>
<evidence type="ECO:0000313" key="1">
    <source>
        <dbReference type="EMBL" id="CDH58163.1"/>
    </source>
</evidence>
<sequence>MITDNNLVVSRGIKRSLLLEQATFRALIHAQLVHGSALSQRVTLSSWPDNLYNMRRSLKETSGICGQQVNMNGRLGQWYGMSRMKEIKVSTFYLYGHPSTIITTSTVR</sequence>
<protein>
    <submittedName>
        <fullName evidence="1">Uncharacterized protein</fullName>
    </submittedName>
</protein>
<proteinExistence type="predicted"/>
<keyword evidence="2" id="KW-1185">Reference proteome</keyword>
<dbReference type="VEuPathDB" id="FungiDB:LCOR_09037.1"/>
<dbReference type="Proteomes" id="UP000027586">
    <property type="component" value="Unassembled WGS sequence"/>
</dbReference>